<evidence type="ECO:0000313" key="3">
    <source>
        <dbReference type="EMBL" id="MEQ2638361.1"/>
    </source>
</evidence>
<dbReference type="Proteomes" id="UP001478817">
    <property type="component" value="Unassembled WGS sequence"/>
</dbReference>
<feature type="compositionally biased region" description="Basic and acidic residues" evidence="1">
    <location>
        <begin position="9"/>
        <end position="38"/>
    </location>
</feature>
<keyword evidence="2" id="KW-0472">Membrane</keyword>
<evidence type="ECO:0000256" key="2">
    <source>
        <dbReference type="SAM" id="Phobius"/>
    </source>
</evidence>
<comment type="caution">
    <text evidence="3">The sequence shown here is derived from an EMBL/GenBank/DDBJ whole genome shotgun (WGS) entry which is preliminary data.</text>
</comment>
<keyword evidence="2" id="KW-1133">Transmembrane helix</keyword>
<keyword evidence="2" id="KW-0812">Transmembrane</keyword>
<keyword evidence="4" id="KW-1185">Reference proteome</keyword>
<gene>
    <name evidence="3" type="ORF">AAAT05_08415</name>
</gene>
<name>A0ABV1IHI6_9ACTN</name>
<evidence type="ECO:0000313" key="4">
    <source>
        <dbReference type="Proteomes" id="UP001478817"/>
    </source>
</evidence>
<feature type="transmembrane region" description="Helical" evidence="2">
    <location>
        <begin position="115"/>
        <end position="137"/>
    </location>
</feature>
<feature type="compositionally biased region" description="Polar residues" evidence="1">
    <location>
        <begin position="63"/>
        <end position="77"/>
    </location>
</feature>
<protein>
    <submittedName>
        <fullName evidence="3">APC family permease</fullName>
    </submittedName>
</protein>
<sequence>MSLRSTIDAAREEAKEVAADRSVSKEKPEEKKAGDKPTYDPMNLGKRTAANAKPASEAGASVRTGSGKSKANIATMSKEQKKAEKQRRREEEDIRTRAYDIALRSNPDYKRTERVWWVLLGIGFAMTILSLILAYAFPTEASSTDSVQGVLAIASLVLAYVFIIGGFVYDLVKRRPFRKAAERKVQGMTDKKLAELFEADRQRRIADEEDRAAKKGKSK</sequence>
<evidence type="ECO:0000256" key="1">
    <source>
        <dbReference type="SAM" id="MobiDB-lite"/>
    </source>
</evidence>
<dbReference type="EMBL" id="JBBNGS010000017">
    <property type="protein sequence ID" value="MEQ2638361.1"/>
    <property type="molecule type" value="Genomic_DNA"/>
</dbReference>
<feature type="compositionally biased region" description="Basic and acidic residues" evidence="1">
    <location>
        <begin position="78"/>
        <end position="91"/>
    </location>
</feature>
<feature type="region of interest" description="Disordered" evidence="1">
    <location>
        <begin position="1"/>
        <end position="91"/>
    </location>
</feature>
<feature type="transmembrane region" description="Helical" evidence="2">
    <location>
        <begin position="149"/>
        <end position="169"/>
    </location>
</feature>
<proteinExistence type="predicted"/>
<organism evidence="3 4">
    <name type="scientific">Paratractidigestivibacter faecalis</name>
    <dbReference type="NCBI Taxonomy" id="2292441"/>
    <lineage>
        <taxon>Bacteria</taxon>
        <taxon>Bacillati</taxon>
        <taxon>Actinomycetota</taxon>
        <taxon>Coriobacteriia</taxon>
        <taxon>Coriobacteriales</taxon>
        <taxon>Atopobiaceae</taxon>
        <taxon>Paratractidigestivibacter</taxon>
    </lineage>
</organism>
<dbReference type="RefSeq" id="WP_349183046.1">
    <property type="nucleotide sequence ID" value="NZ_JBBNGS010000017.1"/>
</dbReference>
<accession>A0ABV1IHI6</accession>
<reference evidence="3 4" key="1">
    <citation type="submission" date="2024-04" db="EMBL/GenBank/DDBJ databases">
        <title>Human intestinal bacterial collection.</title>
        <authorList>
            <person name="Pauvert C."/>
            <person name="Hitch T.C.A."/>
            <person name="Clavel T."/>
        </authorList>
    </citation>
    <scope>NUCLEOTIDE SEQUENCE [LARGE SCALE GENOMIC DNA]</scope>
    <source>
        <strain evidence="3 4">CLA-AA-H197</strain>
    </source>
</reference>